<comment type="similarity">
    <text evidence="1">Belongs to the LysR transcriptional regulatory family.</text>
</comment>
<dbReference type="InterPro" id="IPR036390">
    <property type="entry name" value="WH_DNA-bd_sf"/>
</dbReference>
<dbReference type="InterPro" id="IPR036388">
    <property type="entry name" value="WH-like_DNA-bd_sf"/>
</dbReference>
<dbReference type="Gene3D" id="3.40.190.290">
    <property type="match status" value="1"/>
</dbReference>
<evidence type="ECO:0000313" key="7">
    <source>
        <dbReference type="Proteomes" id="UP000017831"/>
    </source>
</evidence>
<dbReference type="InterPro" id="IPR005119">
    <property type="entry name" value="LysR_subst-bd"/>
</dbReference>
<dbReference type="eggNOG" id="COG0583">
    <property type="taxonomic scope" value="Bacteria"/>
</dbReference>
<name>U6RES9_9BACT</name>
<evidence type="ECO:0000256" key="2">
    <source>
        <dbReference type="ARBA" id="ARBA00023015"/>
    </source>
</evidence>
<dbReference type="Gene3D" id="1.10.10.10">
    <property type="entry name" value="Winged helix-like DNA-binding domain superfamily/Winged helix DNA-binding domain"/>
    <property type="match status" value="1"/>
</dbReference>
<dbReference type="STRING" id="1121098.HMPREF1534_01803"/>
<dbReference type="Proteomes" id="UP000017831">
    <property type="component" value="Unassembled WGS sequence"/>
</dbReference>
<evidence type="ECO:0000256" key="4">
    <source>
        <dbReference type="ARBA" id="ARBA00023163"/>
    </source>
</evidence>
<dbReference type="FunFam" id="1.10.10.10:FF:000001">
    <property type="entry name" value="LysR family transcriptional regulator"/>
    <property type="match status" value="1"/>
</dbReference>
<dbReference type="GeneID" id="60062229"/>
<keyword evidence="4" id="KW-0804">Transcription</keyword>
<keyword evidence="7" id="KW-1185">Reference proteome</keyword>
<dbReference type="SUPFAM" id="SSF53850">
    <property type="entry name" value="Periplasmic binding protein-like II"/>
    <property type="match status" value="1"/>
</dbReference>
<dbReference type="OrthoDB" id="9785745at2"/>
<sequence>MSDFRLRVFSCVAKNLSFTKASQELFISQPAITKHIQELETMYQTRLFERMGNKISLTDAGRLLLEHCEKILEEYGRLEYEMNLLRNEHIGKLRLGASTTIAQYVLPPLLARFIEKFPQVSLSLFNGNSLEVEKALQEHRIDLALVEGNIRQPNLKYTSFLQDELVPVVHTHSKWTEYDEITLEEFKKIPLVLRERGSGTLDILLAALQKHNIKLSDLNVKMYLGSTESIKLFLENCDCLGILSIRSVNKELYAGEMKVLEIKDLSMFREFDFVQLQGQENGLPALFMQFAEHYKEKL</sequence>
<keyword evidence="3" id="KW-0238">DNA-binding</keyword>
<dbReference type="PANTHER" id="PTHR30126:SF39">
    <property type="entry name" value="HTH-TYPE TRANSCRIPTIONAL REGULATOR CYSL"/>
    <property type="match status" value="1"/>
</dbReference>
<dbReference type="GO" id="GO:0000976">
    <property type="term" value="F:transcription cis-regulatory region binding"/>
    <property type="evidence" value="ECO:0007669"/>
    <property type="project" value="TreeGrafter"/>
</dbReference>
<evidence type="ECO:0000259" key="5">
    <source>
        <dbReference type="PROSITE" id="PS50931"/>
    </source>
</evidence>
<accession>U6RES9</accession>
<proteinExistence type="inferred from homology"/>
<dbReference type="SUPFAM" id="SSF46785">
    <property type="entry name" value="Winged helix' DNA-binding domain"/>
    <property type="match status" value="1"/>
</dbReference>
<dbReference type="PROSITE" id="PS50931">
    <property type="entry name" value="HTH_LYSR"/>
    <property type="match status" value="1"/>
</dbReference>
<protein>
    <recommendedName>
        <fullName evidence="5">HTH lysR-type domain-containing protein</fullName>
    </recommendedName>
</protein>
<gene>
    <name evidence="6" type="ORF">HMPREF1534_01803</name>
</gene>
<evidence type="ECO:0000313" key="6">
    <source>
        <dbReference type="EMBL" id="EOA54990.1"/>
    </source>
</evidence>
<reference evidence="6 7" key="1">
    <citation type="submission" date="2013-04" db="EMBL/GenBank/DDBJ databases">
        <title>The Genome Sequence of Bacteroides massiliensis DSM 17679.</title>
        <authorList>
            <consortium name="The Broad Institute Genomics Platform"/>
            <person name="Earl A."/>
            <person name="Ward D."/>
            <person name="Feldgarden M."/>
            <person name="Gevers D."/>
            <person name="Martens E."/>
            <person name="Fenner L."/>
            <person name="Roux V."/>
            <person name="Mallet M.N."/>
            <person name="Raoult D."/>
            <person name="Walker B."/>
            <person name="Young S."/>
            <person name="Zeng Q."/>
            <person name="Gargeya S."/>
            <person name="Fitzgerald M."/>
            <person name="Haas B."/>
            <person name="Abouelleil A."/>
            <person name="Allen A.W."/>
            <person name="Alvarado L."/>
            <person name="Arachchi H.M."/>
            <person name="Berlin A.M."/>
            <person name="Chapman S.B."/>
            <person name="Gainer-Dewar J."/>
            <person name="Goldberg J."/>
            <person name="Griggs A."/>
            <person name="Gujja S."/>
            <person name="Hansen M."/>
            <person name="Howarth C."/>
            <person name="Imamovic A."/>
            <person name="Ireland A."/>
            <person name="Larimer J."/>
            <person name="McCowan C."/>
            <person name="Murphy C."/>
            <person name="Pearson M."/>
            <person name="Poon T.W."/>
            <person name="Priest M."/>
            <person name="Roberts A."/>
            <person name="Saif S."/>
            <person name="Shea T."/>
            <person name="Sisk P."/>
            <person name="Sykes S."/>
            <person name="Wortman J."/>
            <person name="Nusbaum C."/>
            <person name="Birren B."/>
        </authorList>
    </citation>
    <scope>NUCLEOTIDE SEQUENCE [LARGE SCALE GENOMIC DNA]</scope>
    <source>
        <strain evidence="7">B84634 / Timone 84634 / DSM 17679 / JCM 13223</strain>
    </source>
</reference>
<keyword evidence="2" id="KW-0805">Transcription regulation</keyword>
<dbReference type="EMBL" id="AQHY01000022">
    <property type="protein sequence ID" value="EOA54990.1"/>
    <property type="molecule type" value="Genomic_DNA"/>
</dbReference>
<evidence type="ECO:0000256" key="1">
    <source>
        <dbReference type="ARBA" id="ARBA00009437"/>
    </source>
</evidence>
<dbReference type="AlphaFoldDB" id="U6RES9"/>
<evidence type="ECO:0000256" key="3">
    <source>
        <dbReference type="ARBA" id="ARBA00023125"/>
    </source>
</evidence>
<dbReference type="GO" id="GO:0003700">
    <property type="term" value="F:DNA-binding transcription factor activity"/>
    <property type="evidence" value="ECO:0007669"/>
    <property type="project" value="InterPro"/>
</dbReference>
<dbReference type="Pfam" id="PF00126">
    <property type="entry name" value="HTH_1"/>
    <property type="match status" value="1"/>
</dbReference>
<organism evidence="6 7">
    <name type="scientific">Phocaeicola massiliensis B84634 = Timone 84634 = DSM 17679 = JCM 13223</name>
    <dbReference type="NCBI Taxonomy" id="1121098"/>
    <lineage>
        <taxon>Bacteria</taxon>
        <taxon>Pseudomonadati</taxon>
        <taxon>Bacteroidota</taxon>
        <taxon>Bacteroidia</taxon>
        <taxon>Bacteroidales</taxon>
        <taxon>Bacteroidaceae</taxon>
        <taxon>Phocaeicola</taxon>
    </lineage>
</organism>
<dbReference type="InterPro" id="IPR000847">
    <property type="entry name" value="LysR_HTH_N"/>
</dbReference>
<dbReference type="Pfam" id="PF03466">
    <property type="entry name" value="LysR_substrate"/>
    <property type="match status" value="1"/>
</dbReference>
<dbReference type="HOGENOM" id="CLU_039613_6_1_10"/>
<comment type="caution">
    <text evidence="6">The sequence shown here is derived from an EMBL/GenBank/DDBJ whole genome shotgun (WGS) entry which is preliminary data.</text>
</comment>
<dbReference type="PATRIC" id="fig|1121098.3.peg.1833"/>
<dbReference type="RefSeq" id="WP_005939847.1">
    <property type="nucleotide sequence ID" value="NZ_KB890353.1"/>
</dbReference>
<feature type="domain" description="HTH lysR-type" evidence="5">
    <location>
        <begin position="1"/>
        <end position="58"/>
    </location>
</feature>
<dbReference type="PRINTS" id="PR00039">
    <property type="entry name" value="HTHLYSR"/>
</dbReference>
<dbReference type="PANTHER" id="PTHR30126">
    <property type="entry name" value="HTH-TYPE TRANSCRIPTIONAL REGULATOR"/>
    <property type="match status" value="1"/>
</dbReference>